<dbReference type="AlphaFoldDB" id="A0A382W2H3"/>
<protein>
    <submittedName>
        <fullName evidence="3">Uncharacterized protein</fullName>
    </submittedName>
</protein>
<dbReference type="EMBL" id="UINC01156539">
    <property type="protein sequence ID" value="SVD53012.1"/>
    <property type="molecule type" value="Genomic_DNA"/>
</dbReference>
<dbReference type="EMBL" id="UINC01157264">
    <property type="protein sequence ID" value="SVD54149.1"/>
    <property type="molecule type" value="Genomic_DNA"/>
</dbReference>
<keyword evidence="1" id="KW-0812">Transmembrane</keyword>
<sequence length="29" mass="3544">MKIVTRFRYWLYYCIVLVFLIVTGCEENA</sequence>
<organism evidence="3">
    <name type="scientific">marine metagenome</name>
    <dbReference type="NCBI Taxonomy" id="408172"/>
    <lineage>
        <taxon>unclassified sequences</taxon>
        <taxon>metagenomes</taxon>
        <taxon>ecological metagenomes</taxon>
    </lineage>
</organism>
<keyword evidence="1" id="KW-1133">Transmembrane helix</keyword>
<feature type="non-terminal residue" evidence="3">
    <location>
        <position position="29"/>
    </location>
</feature>
<evidence type="ECO:0000313" key="2">
    <source>
        <dbReference type="EMBL" id="SVB11747.1"/>
    </source>
</evidence>
<evidence type="ECO:0000313" key="4">
    <source>
        <dbReference type="EMBL" id="SVD54149.1"/>
    </source>
</evidence>
<gene>
    <name evidence="2" type="ORF">METZ01_LOCUS164601</name>
    <name evidence="3" type="ORF">METZ01_LOCUS405866</name>
    <name evidence="4" type="ORF">METZ01_LOCUS407003</name>
</gene>
<evidence type="ECO:0000313" key="3">
    <source>
        <dbReference type="EMBL" id="SVD53012.1"/>
    </source>
</evidence>
<feature type="transmembrane region" description="Helical" evidence="1">
    <location>
        <begin position="7"/>
        <end position="24"/>
    </location>
</feature>
<keyword evidence="1" id="KW-0472">Membrane</keyword>
<accession>A0A382W2H3</accession>
<reference evidence="3" key="1">
    <citation type="submission" date="2018-05" db="EMBL/GenBank/DDBJ databases">
        <authorList>
            <person name="Lanie J.A."/>
            <person name="Ng W.-L."/>
            <person name="Kazmierczak K.M."/>
            <person name="Andrzejewski T.M."/>
            <person name="Davidsen T.M."/>
            <person name="Wayne K.J."/>
            <person name="Tettelin H."/>
            <person name="Glass J.I."/>
            <person name="Rusch D."/>
            <person name="Podicherti R."/>
            <person name="Tsui H.-C.T."/>
            <person name="Winkler M.E."/>
        </authorList>
    </citation>
    <scope>NUCLEOTIDE SEQUENCE</scope>
</reference>
<dbReference type="EMBL" id="UINC01029286">
    <property type="protein sequence ID" value="SVB11747.1"/>
    <property type="molecule type" value="Genomic_DNA"/>
</dbReference>
<evidence type="ECO:0000256" key="1">
    <source>
        <dbReference type="SAM" id="Phobius"/>
    </source>
</evidence>
<proteinExistence type="predicted"/>
<dbReference type="PROSITE" id="PS51257">
    <property type="entry name" value="PROKAR_LIPOPROTEIN"/>
    <property type="match status" value="1"/>
</dbReference>
<name>A0A382W2H3_9ZZZZ</name>